<evidence type="ECO:0000313" key="3">
    <source>
        <dbReference type="Proteomes" id="UP000501168"/>
    </source>
</evidence>
<dbReference type="EMBL" id="CP050253">
    <property type="protein sequence ID" value="QIQ21355.1"/>
    <property type="molecule type" value="Genomic_DNA"/>
</dbReference>
<dbReference type="AlphaFoldDB" id="A0A6G9IAU6"/>
<evidence type="ECO:0000313" key="2">
    <source>
        <dbReference type="EMBL" id="QIQ21355.1"/>
    </source>
</evidence>
<keyword evidence="3" id="KW-1185">Reference proteome</keyword>
<evidence type="ECO:0000259" key="1">
    <source>
        <dbReference type="Pfam" id="PF12674"/>
    </source>
</evidence>
<dbReference type="KEGG" id="orb:IPMB12_06420"/>
<proteinExistence type="predicted"/>
<name>A0A6G9IAU6_9GAMM</name>
<feature type="domain" description="Putative zinc ribbon" evidence="1">
    <location>
        <begin position="3"/>
        <end position="77"/>
    </location>
</feature>
<sequence length="80" mass="9463">MKMCIACGMPMTSIGDYPRLDISKNYCKHCAREDGSMQSFDERWENLTCFMIREHKMDRIVARETAYTVLKKLPAWKPKR</sequence>
<gene>
    <name evidence="2" type="ORF">IPMB12_06420</name>
</gene>
<dbReference type="Proteomes" id="UP000501168">
    <property type="component" value="Chromosome"/>
</dbReference>
<protein>
    <submittedName>
        <fullName evidence="2">AraC family transcriptional regulator</fullName>
    </submittedName>
</protein>
<dbReference type="RefSeq" id="WP_166916084.1">
    <property type="nucleotide sequence ID" value="NZ_CP050253.1"/>
</dbReference>
<dbReference type="InParanoid" id="A0A6G9IAU6"/>
<dbReference type="Pfam" id="PF12674">
    <property type="entry name" value="Zn_ribbon_2"/>
    <property type="match status" value="1"/>
</dbReference>
<organism evidence="2 3">
    <name type="scientific">Zophobihabitans entericus</name>
    <dbReference type="NCBI Taxonomy" id="1635327"/>
    <lineage>
        <taxon>Bacteria</taxon>
        <taxon>Pseudomonadati</taxon>
        <taxon>Pseudomonadota</taxon>
        <taxon>Gammaproteobacteria</taxon>
        <taxon>Orbales</taxon>
        <taxon>Orbaceae</taxon>
        <taxon>Zophobihabitans</taxon>
    </lineage>
</organism>
<accession>A0A6G9IAU6</accession>
<dbReference type="InterPro" id="IPR025868">
    <property type="entry name" value="Zn_ribbon_dom_put"/>
</dbReference>
<reference evidence="2 3" key="1">
    <citation type="submission" date="2020-03" db="EMBL/GenBank/DDBJ databases">
        <title>Complete genome sequence of Orbus sp. IPMB12 (BCRC 80908).</title>
        <authorList>
            <person name="Lo W.-S."/>
            <person name="Chang T.-H."/>
            <person name="Kuo C.-H."/>
        </authorList>
    </citation>
    <scope>NUCLEOTIDE SEQUENCE [LARGE SCALE GENOMIC DNA]</scope>
    <source>
        <strain evidence="2 3">IPMB12</strain>
    </source>
</reference>